<keyword evidence="6 8" id="KW-0472">Membrane</keyword>
<evidence type="ECO:0000256" key="1">
    <source>
        <dbReference type="ARBA" id="ARBA00004651"/>
    </source>
</evidence>
<dbReference type="Gene3D" id="3.40.720.10">
    <property type="entry name" value="Alkaline Phosphatase, subunit A"/>
    <property type="match status" value="1"/>
</dbReference>
<evidence type="ECO:0000256" key="4">
    <source>
        <dbReference type="ARBA" id="ARBA00022692"/>
    </source>
</evidence>
<keyword evidence="3 10" id="KW-0808">Transferase</keyword>
<feature type="region of interest" description="Disordered" evidence="7">
    <location>
        <begin position="652"/>
        <end position="674"/>
    </location>
</feature>
<evidence type="ECO:0000256" key="5">
    <source>
        <dbReference type="ARBA" id="ARBA00022989"/>
    </source>
</evidence>
<dbReference type="Proteomes" id="UP000714420">
    <property type="component" value="Unassembled WGS sequence"/>
</dbReference>
<proteinExistence type="predicted"/>
<comment type="subcellular location">
    <subcellularLocation>
        <location evidence="1">Cell membrane</location>
        <topology evidence="1">Multi-pass membrane protein</topology>
    </subcellularLocation>
</comment>
<evidence type="ECO:0000313" key="10">
    <source>
        <dbReference type="EMBL" id="NPD91091.1"/>
    </source>
</evidence>
<gene>
    <name evidence="10" type="ORF">HPS56_01725</name>
</gene>
<dbReference type="PANTHER" id="PTHR30443:SF2">
    <property type="entry name" value="PHOSPHOETHANOLAMINE TRANSFERASE EPTC"/>
    <property type="match status" value="1"/>
</dbReference>
<evidence type="ECO:0000256" key="7">
    <source>
        <dbReference type="SAM" id="MobiDB-lite"/>
    </source>
</evidence>
<feature type="transmembrane region" description="Helical" evidence="8">
    <location>
        <begin position="65"/>
        <end position="83"/>
    </location>
</feature>
<dbReference type="CDD" id="cd16017">
    <property type="entry name" value="LptA"/>
    <property type="match status" value="1"/>
</dbReference>
<dbReference type="InterPro" id="IPR040423">
    <property type="entry name" value="PEA_transferase"/>
</dbReference>
<feature type="transmembrane region" description="Helical" evidence="8">
    <location>
        <begin position="90"/>
        <end position="109"/>
    </location>
</feature>
<dbReference type="RefSeq" id="WP_172272841.1">
    <property type="nucleotide sequence ID" value="NZ_CASGMU010000001.1"/>
</dbReference>
<dbReference type="InterPro" id="IPR058130">
    <property type="entry name" value="PEA_transf_C"/>
</dbReference>
<name>A0ABX2AMC2_9BACT</name>
<reference evidence="10 11" key="1">
    <citation type="submission" date="2020-05" db="EMBL/GenBank/DDBJ databases">
        <title>Distinct polysaccharide utilization as determinants for interspecies competition between intestinal Prevotella spp.</title>
        <authorList>
            <person name="Galvez E.J.C."/>
            <person name="Iljazovic A."/>
            <person name="Strowig T."/>
        </authorList>
    </citation>
    <scope>NUCLEOTIDE SEQUENCE [LARGE SCALE GENOMIC DNA]</scope>
    <source>
        <strain evidence="10 11">PMUR</strain>
    </source>
</reference>
<dbReference type="Pfam" id="PF00884">
    <property type="entry name" value="Sulfatase"/>
    <property type="match status" value="1"/>
</dbReference>
<dbReference type="PANTHER" id="PTHR30443">
    <property type="entry name" value="INNER MEMBRANE PROTEIN"/>
    <property type="match status" value="1"/>
</dbReference>
<feature type="transmembrane region" description="Helical" evidence="8">
    <location>
        <begin position="203"/>
        <end position="220"/>
    </location>
</feature>
<dbReference type="GO" id="GO:0016740">
    <property type="term" value="F:transferase activity"/>
    <property type="evidence" value="ECO:0007669"/>
    <property type="project" value="UniProtKB-KW"/>
</dbReference>
<comment type="caution">
    <text evidence="10">The sequence shown here is derived from an EMBL/GenBank/DDBJ whole genome shotgun (WGS) entry which is preliminary data.</text>
</comment>
<dbReference type="InterPro" id="IPR017850">
    <property type="entry name" value="Alkaline_phosphatase_core_sf"/>
</dbReference>
<keyword evidence="2" id="KW-1003">Cell membrane</keyword>
<feature type="compositionally biased region" description="Basic residues" evidence="7">
    <location>
        <begin position="663"/>
        <end position="674"/>
    </location>
</feature>
<feature type="domain" description="Sulfatase N-terminal" evidence="9">
    <location>
        <begin position="298"/>
        <end position="587"/>
    </location>
</feature>
<keyword evidence="11" id="KW-1185">Reference proteome</keyword>
<evidence type="ECO:0000313" key="11">
    <source>
        <dbReference type="Proteomes" id="UP000714420"/>
    </source>
</evidence>
<dbReference type="SUPFAM" id="SSF53649">
    <property type="entry name" value="Alkaline phosphatase-like"/>
    <property type="match status" value="1"/>
</dbReference>
<accession>A0ABX2AMC2</accession>
<organism evidence="10 11">
    <name type="scientific">Xylanibacter muris</name>
    <dbReference type="NCBI Taxonomy" id="2736290"/>
    <lineage>
        <taxon>Bacteria</taxon>
        <taxon>Pseudomonadati</taxon>
        <taxon>Bacteroidota</taxon>
        <taxon>Bacteroidia</taxon>
        <taxon>Bacteroidales</taxon>
        <taxon>Prevotellaceae</taxon>
        <taxon>Xylanibacter</taxon>
    </lineage>
</organism>
<evidence type="ECO:0000256" key="2">
    <source>
        <dbReference type="ARBA" id="ARBA00022475"/>
    </source>
</evidence>
<evidence type="ECO:0000256" key="6">
    <source>
        <dbReference type="ARBA" id="ARBA00023136"/>
    </source>
</evidence>
<sequence length="674" mass="77982">MAHKFNNTIGKLSSQAGRLLGKALYPIRGNVLFFVFMFWLGYECTVLEVPHVRGAKPYALAAEELFVDIYFVCLLLVLLPLRIRRWCRAVLYTVLYSTAIIDVYCFVKFKSTLTPTMLLLVGETNGSEAAEFVSTYLSWDIMRTEVGTVVMIMLLHILANIVVASRHSLARVAMKLRPTAVAYRLVRTLRAWILHRRDVTRPYRVALQAAAGVAVIWLFIRCWQAVEPNKLAYQRLMGLETIGKVEHELTRPERAVQYLPIYRLMFSIHANDLAAEQVRKLIAAKDEVKVDSCSFKSRNIVLVIGESYNRHHSQIYGYELPTTPRQAKWEKSGMLTKFTDVVAPWNLTSFVFKNVFSVRAVGDEGDWCDYPLFPEVFRKAGYRVTFITNQFLPKAQEAVYDFSGGFFLNNPILSEAQFDVRNTDVHRYDEGILADYDRLKPGMGTEMPDAGGRDSANLIILHLMGQHVNYRDRYPADRRKFTPEDYNERKLSKRNKAILADYDNATLYNDSIVDQILRRFSDEDAVVVFMPDHAEECFGDDMRVFGRLHSAEIDYRLAREEFEIPFWIWCSDRYARCHPETVKAIKAAAGRPYMTDRLAHAMFFLAGISCPDYRPRYNVLGDEYDMDCPRTIKGTADYDKLRDEYLRKEQERIAAEEKDGKRMNKNNKKRKKRR</sequence>
<dbReference type="EMBL" id="JABKKF010000001">
    <property type="protein sequence ID" value="NPD91091.1"/>
    <property type="molecule type" value="Genomic_DNA"/>
</dbReference>
<feature type="transmembrane region" description="Helical" evidence="8">
    <location>
        <begin position="23"/>
        <end position="42"/>
    </location>
</feature>
<evidence type="ECO:0000256" key="8">
    <source>
        <dbReference type="SAM" id="Phobius"/>
    </source>
</evidence>
<evidence type="ECO:0000259" key="9">
    <source>
        <dbReference type="Pfam" id="PF00884"/>
    </source>
</evidence>
<dbReference type="InterPro" id="IPR000917">
    <property type="entry name" value="Sulfatase_N"/>
</dbReference>
<feature type="transmembrane region" description="Helical" evidence="8">
    <location>
        <begin position="146"/>
        <end position="165"/>
    </location>
</feature>
<keyword evidence="4 8" id="KW-0812">Transmembrane</keyword>
<keyword evidence="5 8" id="KW-1133">Transmembrane helix</keyword>
<feature type="compositionally biased region" description="Basic and acidic residues" evidence="7">
    <location>
        <begin position="652"/>
        <end position="662"/>
    </location>
</feature>
<protein>
    <submittedName>
        <fullName evidence="10">Phosphoethanolamine transferase</fullName>
    </submittedName>
</protein>
<evidence type="ECO:0000256" key="3">
    <source>
        <dbReference type="ARBA" id="ARBA00022679"/>
    </source>
</evidence>